<reference evidence="1" key="1">
    <citation type="journal article" date="2014" name="Int. J. Syst. Evol. Microbiol.">
        <title>Complete genome sequence of Corynebacterium casei LMG S-19264T (=DSM 44701T), isolated from a smear-ripened cheese.</title>
        <authorList>
            <consortium name="US DOE Joint Genome Institute (JGI-PGF)"/>
            <person name="Walter F."/>
            <person name="Albersmeier A."/>
            <person name="Kalinowski J."/>
            <person name="Ruckert C."/>
        </authorList>
    </citation>
    <scope>NUCLEOTIDE SEQUENCE</scope>
    <source>
        <strain evidence="1">CGMCC 4.7312</strain>
    </source>
</reference>
<reference evidence="1" key="2">
    <citation type="submission" date="2020-09" db="EMBL/GenBank/DDBJ databases">
        <authorList>
            <person name="Sun Q."/>
            <person name="Zhou Y."/>
        </authorList>
    </citation>
    <scope>NUCLEOTIDE SEQUENCE</scope>
    <source>
        <strain evidence="1">CGMCC 4.7312</strain>
    </source>
</reference>
<proteinExistence type="predicted"/>
<name>A0A917WQC5_9ACTN</name>
<accession>A0A917WQC5</accession>
<evidence type="ECO:0000313" key="1">
    <source>
        <dbReference type="EMBL" id="GGM20755.1"/>
    </source>
</evidence>
<evidence type="ECO:0000313" key="2">
    <source>
        <dbReference type="Proteomes" id="UP000608890"/>
    </source>
</evidence>
<dbReference type="EMBL" id="BMNB01000001">
    <property type="protein sequence ID" value="GGM20755.1"/>
    <property type="molecule type" value="Genomic_DNA"/>
</dbReference>
<comment type="caution">
    <text evidence="1">The sequence shown here is derived from an EMBL/GenBank/DDBJ whole genome shotgun (WGS) entry which is preliminary data.</text>
</comment>
<gene>
    <name evidence="1" type="ORF">GCM10011608_01690</name>
</gene>
<sequence length="232" mass="26027">MVPITHADEQLFSTVLAAARLGRATSVVERLSADYEREWEDPLAGFPYALALVAQMQVDWTRSAPDEGRALATYSEVIESLGDLLYGVPEHWLGRYLRIRIRTMMMPPEHADHPRFVADERARAAEDARELIERQAATAWQPWFACSYLLAARLDWESDDRDPDRVAELITTAAAHSASAVPFRSLGSILREPFLWYGDQPDVPEGGMVDRLAATLFPGQVRPRPVAGQGRR</sequence>
<protein>
    <submittedName>
        <fullName evidence="1">Uncharacterized protein</fullName>
    </submittedName>
</protein>
<organism evidence="1 2">
    <name type="scientific">Micromonospora sonchi</name>
    <dbReference type="NCBI Taxonomy" id="1763543"/>
    <lineage>
        <taxon>Bacteria</taxon>
        <taxon>Bacillati</taxon>
        <taxon>Actinomycetota</taxon>
        <taxon>Actinomycetes</taxon>
        <taxon>Micromonosporales</taxon>
        <taxon>Micromonosporaceae</taxon>
        <taxon>Micromonospora</taxon>
    </lineage>
</organism>
<keyword evidence="2" id="KW-1185">Reference proteome</keyword>
<dbReference type="Proteomes" id="UP000608890">
    <property type="component" value="Unassembled WGS sequence"/>
</dbReference>
<dbReference type="AlphaFoldDB" id="A0A917WQC5"/>